<keyword evidence="4" id="KW-0812">Transmembrane</keyword>
<evidence type="ECO:0000256" key="1">
    <source>
        <dbReference type="ARBA" id="ARBA00023054"/>
    </source>
</evidence>
<dbReference type="GO" id="GO:0070971">
    <property type="term" value="C:endoplasmic reticulum exit site"/>
    <property type="evidence" value="ECO:0007669"/>
    <property type="project" value="TreeGrafter"/>
</dbReference>
<feature type="compositionally biased region" description="Low complexity" evidence="3">
    <location>
        <begin position="484"/>
        <end position="501"/>
    </location>
</feature>
<evidence type="ECO:0000313" key="6">
    <source>
        <dbReference type="RefSeq" id="XP_027275431.2"/>
    </source>
</evidence>
<reference evidence="5" key="1">
    <citation type="journal article" date="2018" name="Biotechnol. Bioeng.">
        <title>A reference genome of the Chinese hamster based on a hybrid assembly strategy.</title>
        <authorList>
            <person name="Rupp O."/>
            <person name="MacDonald M.L."/>
            <person name="Li S."/>
            <person name="Dhiman H."/>
            <person name="Polson S."/>
            <person name="Griep S."/>
            <person name="Heffner K."/>
            <person name="Hernandez I."/>
            <person name="Brinkrolf K."/>
            <person name="Jadhav V."/>
            <person name="Samoudi M."/>
            <person name="Hao H."/>
            <person name="Kingham B."/>
            <person name="Goesmann A."/>
            <person name="Betenbaugh M.J."/>
            <person name="Lewis N.E."/>
            <person name="Borth N."/>
            <person name="Lee K.H."/>
        </authorList>
    </citation>
    <scope>NUCLEOTIDE SEQUENCE [LARGE SCALE GENOMIC DNA]</scope>
    <source>
        <strain evidence="5">17A/GY</strain>
    </source>
</reference>
<dbReference type="AlphaFoldDB" id="A0A9J7G3V7"/>
<organism evidence="5 6">
    <name type="scientific">Cricetulus griseus</name>
    <name type="common">Chinese hamster</name>
    <name type="synonym">Cricetulus barabensis griseus</name>
    <dbReference type="NCBI Taxonomy" id="10029"/>
    <lineage>
        <taxon>Eukaryota</taxon>
        <taxon>Metazoa</taxon>
        <taxon>Chordata</taxon>
        <taxon>Craniata</taxon>
        <taxon>Vertebrata</taxon>
        <taxon>Euteleostomi</taxon>
        <taxon>Mammalia</taxon>
        <taxon>Eutheria</taxon>
        <taxon>Euarchontoglires</taxon>
        <taxon>Glires</taxon>
        <taxon>Rodentia</taxon>
        <taxon>Myomorpha</taxon>
        <taxon>Muroidea</taxon>
        <taxon>Cricetidae</taxon>
        <taxon>Cricetinae</taxon>
        <taxon>Cricetulus</taxon>
    </lineage>
</organism>
<feature type="region of interest" description="Disordered" evidence="3">
    <location>
        <begin position="1103"/>
        <end position="1141"/>
    </location>
</feature>
<keyword evidence="4" id="KW-0472">Membrane</keyword>
<feature type="compositionally biased region" description="Pro residues" evidence="3">
    <location>
        <begin position="431"/>
        <end position="451"/>
    </location>
</feature>
<feature type="compositionally biased region" description="Pro residues" evidence="3">
    <location>
        <begin position="588"/>
        <end position="598"/>
    </location>
</feature>
<evidence type="ECO:0000256" key="2">
    <source>
        <dbReference type="SAM" id="Coils"/>
    </source>
</evidence>
<dbReference type="Proteomes" id="UP001108280">
    <property type="component" value="Chromosome 5"/>
</dbReference>
<protein>
    <submittedName>
        <fullName evidence="6">Basic proline-rich protein-like isoform X2</fullName>
    </submittedName>
</protein>
<feature type="coiled-coil region" evidence="2">
    <location>
        <begin position="186"/>
        <end position="248"/>
    </location>
</feature>
<feature type="compositionally biased region" description="Pro residues" evidence="3">
    <location>
        <begin position="460"/>
        <end position="478"/>
    </location>
</feature>
<accession>A0A9J7G3V7</accession>
<feature type="region of interest" description="Disordered" evidence="3">
    <location>
        <begin position="581"/>
        <end position="1079"/>
    </location>
</feature>
<dbReference type="GO" id="GO:0035459">
    <property type="term" value="P:vesicle cargo loading"/>
    <property type="evidence" value="ECO:0007669"/>
    <property type="project" value="TreeGrafter"/>
</dbReference>
<feature type="transmembrane region" description="Helical" evidence="4">
    <location>
        <begin position="42"/>
        <end position="64"/>
    </location>
</feature>
<dbReference type="GeneID" id="100768287"/>
<proteinExistence type="predicted"/>
<feature type="compositionally biased region" description="Pro residues" evidence="3">
    <location>
        <begin position="819"/>
        <end position="830"/>
    </location>
</feature>
<keyword evidence="1 2" id="KW-0175">Coiled coil</keyword>
<dbReference type="OrthoDB" id="9633649at2759"/>
<dbReference type="GO" id="GO:0005789">
    <property type="term" value="C:endoplasmic reticulum membrane"/>
    <property type="evidence" value="ECO:0007669"/>
    <property type="project" value="TreeGrafter"/>
</dbReference>
<feature type="compositionally biased region" description="Basic and acidic residues" evidence="3">
    <location>
        <begin position="609"/>
        <end position="618"/>
    </location>
</feature>
<feature type="compositionally biased region" description="Polar residues" evidence="3">
    <location>
        <begin position="282"/>
        <end position="292"/>
    </location>
</feature>
<reference evidence="5" key="2">
    <citation type="journal article" date="2020" name="Biotechnol. Bioeng.">
        <title>Chromosome-scale scaffolds for the Chinese hamster reference genome assembly to facilitate the study of the CHO epigenome.</title>
        <authorList>
            <person name="Hilliard W."/>
            <person name="MacDonald M."/>
            <person name="Lee K.H."/>
        </authorList>
    </citation>
    <scope>NUCLEOTIDE SEQUENCE [LARGE SCALE GENOMIC DNA]</scope>
    <source>
        <strain evidence="5">17A/GY</strain>
    </source>
</reference>
<evidence type="ECO:0000256" key="4">
    <source>
        <dbReference type="SAM" id="Phobius"/>
    </source>
</evidence>
<feature type="coiled-coil region" evidence="2">
    <location>
        <begin position="102"/>
        <end position="136"/>
    </location>
</feature>
<dbReference type="GO" id="GO:0009306">
    <property type="term" value="P:protein secretion"/>
    <property type="evidence" value="ECO:0007669"/>
    <property type="project" value="TreeGrafter"/>
</dbReference>
<dbReference type="PANTHER" id="PTHR23158">
    <property type="entry name" value="MELANOMA INHIBITORY ACTIVITY-RELATED"/>
    <property type="match status" value="1"/>
</dbReference>
<dbReference type="GO" id="GO:0006888">
    <property type="term" value="P:endoplasmic reticulum to Golgi vesicle-mediated transport"/>
    <property type="evidence" value="ECO:0007669"/>
    <property type="project" value="TreeGrafter"/>
</dbReference>
<feature type="compositionally biased region" description="Pro residues" evidence="3">
    <location>
        <begin position="662"/>
        <end position="673"/>
    </location>
</feature>
<evidence type="ECO:0000313" key="5">
    <source>
        <dbReference type="Proteomes" id="UP001108280"/>
    </source>
</evidence>
<feature type="compositionally biased region" description="Basic residues" evidence="3">
    <location>
        <begin position="727"/>
        <end position="738"/>
    </location>
</feature>
<dbReference type="KEGG" id="cge:100768287"/>
<feature type="compositionally biased region" description="Basic residues" evidence="3">
    <location>
        <begin position="884"/>
        <end position="895"/>
    </location>
</feature>
<name>A0A9J7G3V7_CRIGR</name>
<keyword evidence="5" id="KW-1185">Reference proteome</keyword>
<keyword evidence="4" id="KW-1133">Transmembrane helix</keyword>
<feature type="transmembrane region" description="Helical" evidence="4">
    <location>
        <begin position="6"/>
        <end position="30"/>
    </location>
</feature>
<feature type="region of interest" description="Disordered" evidence="3">
    <location>
        <begin position="277"/>
        <end position="564"/>
    </location>
</feature>
<reference evidence="6" key="3">
    <citation type="submission" date="2025-08" db="UniProtKB">
        <authorList>
            <consortium name="RefSeq"/>
        </authorList>
    </citation>
    <scope>IDENTIFICATION</scope>
    <source>
        <strain evidence="6">17A/GY</strain>
        <tissue evidence="6">Liver</tissue>
    </source>
</reference>
<sequence>MSPVPVFVTVLWKMGVYWLNFFVLKVVAALPEDMTASFDSSGASFQLVICVLTLGLLAVFLLLWRGFRSIQSRFYVVREKRLALELSVLMEEKCKLLEKVSLAQKETMYKNLERDKSQLEDEILLLEKKLEEERAKHYEQDELMTDILKTIQSLESASEYVKIQLAEAKTNISIFQMNEKHLKEVIQNTLNENYQLEESLKELLEEFEKTKEQTDELNNQKAICGRSKVQAEQVLNEKENEIKSLMESLMKTKVWTCLFGDYITDDDGPVSSKLELRKNETQGDPVNSTLPNSVPAESEGAGPGSIPSPVPQDRDPRGPPIAEDPRSPVMSRPPLSPPPTLGNIHAGPPDSVTSRDFAGPPFPPYPDEPKSSEMVSMKNYSKSKPGKSTVPISPPATFEAAGPGFIPPPFPQDRVPTGPPFAGDSRSPVKSRPPPFPPPPPGNIHPVPPGYFTPRDFNGPPFPPPPRDFPGLHLPPYPDEPESSEMTSTKTDSKSDTGNSTMPNPLPAEFEAAGPGFISSPVPQDRGPRSLPFAGHPRSPIMRRPPPFPAPPPGNMHADPPGYLTPRHFNGPYLLPACPPDRFHPRDFPGPPFLPYPVEPESLEMTTMKNDRKSDPEKSTVPNTPPPEFEAAGNGFISPPFPQDRGPRGPLFAGDSRSPVMSRPPPFPPPPPGNMHAGPPGYFTSRDFAGPPFPPAGPPDYFSQRDFAGPPFLPYPGQPYSDAALKRQSRHHSKSGRLRGREQPRKYMPPLLEVDEPESSEMTTMKNNRKSDPEKSTVPNTPPPEFEAAGNGFISPPFPQDRGPRGPLFAGDERSPVMSRPPPFPPPPPGNMHAGPPGYFTSRDFAGPPFPPAGPPDYFSQRDFAGPPFLPYPGQPYSDAALKRQSRHHSKSGRLRGREQPRKYMPPLLEVDEPLSPEMTSTKNNRKSDPGKSTEPNTPPPEFDAAGPGFIPSSVPQDRGPRGPLFAGDARSPFMSRPPPFPPPPPGNMHAGPPGYFTSRDFDGPPFPPAGPPDYFLQRDFAGPPFPPARPPDYFLQRDFAGPPFPPARPPDYFLQRDFAGPPFPPARPPDYFSQRDFAGPPFLPYPGRNVFESRGFPPFFPPRAGFVPPPPHAESRNELPPQLILPSKQPVPACLETQET</sequence>
<dbReference type="InterPro" id="IPR051500">
    <property type="entry name" value="cTAGE_MIA/OTOR"/>
</dbReference>
<feature type="compositionally biased region" description="Pro residues" evidence="3">
    <location>
        <begin position="976"/>
        <end position="987"/>
    </location>
</feature>
<evidence type="ECO:0000256" key="3">
    <source>
        <dbReference type="SAM" id="MobiDB-lite"/>
    </source>
</evidence>
<dbReference type="RefSeq" id="XP_027275431.2">
    <property type="nucleotide sequence ID" value="XM_027419630.2"/>
</dbReference>
<gene>
    <name evidence="6" type="primary">LOC100768287</name>
</gene>
<feature type="compositionally biased region" description="Pro residues" evidence="3">
    <location>
        <begin position="543"/>
        <end position="554"/>
    </location>
</feature>
<dbReference type="PANTHER" id="PTHR23158:SF38">
    <property type="entry name" value="MELANOMA INHIBITORY ACTIVITY PROTEIN 2"/>
    <property type="match status" value="1"/>
</dbReference>